<gene>
    <name evidence="1" type="ORF">F0562_019785</name>
</gene>
<dbReference type="AlphaFoldDB" id="A0A5J5BQ68"/>
<dbReference type="EMBL" id="CM018033">
    <property type="protein sequence ID" value="KAA8544998.1"/>
    <property type="molecule type" value="Genomic_DNA"/>
</dbReference>
<reference evidence="1 2" key="1">
    <citation type="submission" date="2019-09" db="EMBL/GenBank/DDBJ databases">
        <title>A chromosome-level genome assembly of the Chinese tupelo Nyssa sinensis.</title>
        <authorList>
            <person name="Yang X."/>
            <person name="Kang M."/>
            <person name="Yang Y."/>
            <person name="Xiong H."/>
            <person name="Wang M."/>
            <person name="Zhang Z."/>
            <person name="Wang Z."/>
            <person name="Wu H."/>
            <person name="Ma T."/>
            <person name="Liu J."/>
            <person name="Xi Z."/>
        </authorList>
    </citation>
    <scope>NUCLEOTIDE SEQUENCE [LARGE SCALE GENOMIC DNA]</scope>
    <source>
        <strain evidence="1">J267</strain>
        <tissue evidence="1">Leaf</tissue>
    </source>
</reference>
<sequence>MYSQVIRHRSKFERNTNCDLSWLLDVTFEGLGEGFCCSGHKLEISIRFRVFEIWLDARSFLKLLFLYFHFIQGTDLKYTVWEVVHRILY</sequence>
<evidence type="ECO:0000313" key="1">
    <source>
        <dbReference type="EMBL" id="KAA8544998.1"/>
    </source>
</evidence>
<organism evidence="1 2">
    <name type="scientific">Nyssa sinensis</name>
    <dbReference type="NCBI Taxonomy" id="561372"/>
    <lineage>
        <taxon>Eukaryota</taxon>
        <taxon>Viridiplantae</taxon>
        <taxon>Streptophyta</taxon>
        <taxon>Embryophyta</taxon>
        <taxon>Tracheophyta</taxon>
        <taxon>Spermatophyta</taxon>
        <taxon>Magnoliopsida</taxon>
        <taxon>eudicotyledons</taxon>
        <taxon>Gunneridae</taxon>
        <taxon>Pentapetalae</taxon>
        <taxon>asterids</taxon>
        <taxon>Cornales</taxon>
        <taxon>Nyssaceae</taxon>
        <taxon>Nyssa</taxon>
    </lineage>
</organism>
<accession>A0A5J5BQ68</accession>
<dbReference type="Proteomes" id="UP000325577">
    <property type="component" value="Linkage Group LG10"/>
</dbReference>
<name>A0A5J5BQ68_9ASTE</name>
<evidence type="ECO:0000313" key="2">
    <source>
        <dbReference type="Proteomes" id="UP000325577"/>
    </source>
</evidence>
<protein>
    <submittedName>
        <fullName evidence="1">Uncharacterized protein</fullName>
    </submittedName>
</protein>
<proteinExistence type="predicted"/>
<keyword evidence="2" id="KW-1185">Reference proteome</keyword>